<organism evidence="1 2">
    <name type="scientific">Trapa natans</name>
    <name type="common">Water chestnut</name>
    <dbReference type="NCBI Taxonomy" id="22666"/>
    <lineage>
        <taxon>Eukaryota</taxon>
        <taxon>Viridiplantae</taxon>
        <taxon>Streptophyta</taxon>
        <taxon>Embryophyta</taxon>
        <taxon>Tracheophyta</taxon>
        <taxon>Spermatophyta</taxon>
        <taxon>Magnoliopsida</taxon>
        <taxon>eudicotyledons</taxon>
        <taxon>Gunneridae</taxon>
        <taxon>Pentapetalae</taxon>
        <taxon>rosids</taxon>
        <taxon>malvids</taxon>
        <taxon>Myrtales</taxon>
        <taxon>Lythraceae</taxon>
        <taxon>Trapa</taxon>
    </lineage>
</organism>
<dbReference type="PANTHER" id="PTHR31170">
    <property type="entry name" value="BNAC04G53230D PROTEIN"/>
    <property type="match status" value="1"/>
</dbReference>
<sequence length="334" mass="38266">MAEVNRVAVLKLLGGLPTKPPWPSGRCIFRVPSTIRRHNEYVYDPQLVSIGPYHHGHERLQHMEKFKRWYLRCLLDRTPNPECNLSRLFEVIKSNAQYCLDCYSEMEEDTIIDIDKFIVMVILDGCFVIELFRKQAGVLPRHPDDPIFTTSYMRKILLSDLMLLENQLPWFVLEVLFDLTSSHQERGNTSIAALALDYFGFNTIRRGSIDPCTIPAVKHLLDLQRNNITYATKSPERAGWNPIPCVTKLLQLGVRLEAGESSEMMDVRFDKGVMRIPPIVILDNAESLIRNLIAYEQCDGTCKDKITSYAVLLNNLIQSGTDLDYLRVSTMTLT</sequence>
<evidence type="ECO:0000313" key="1">
    <source>
        <dbReference type="EMBL" id="KAK4803080.1"/>
    </source>
</evidence>
<evidence type="ECO:0000313" key="2">
    <source>
        <dbReference type="Proteomes" id="UP001346149"/>
    </source>
</evidence>
<dbReference type="EMBL" id="JAXQNO010000002">
    <property type="protein sequence ID" value="KAK4803080.1"/>
    <property type="molecule type" value="Genomic_DNA"/>
</dbReference>
<dbReference type="AlphaFoldDB" id="A0AAN7MVT1"/>
<comment type="caution">
    <text evidence="1">The sequence shown here is derived from an EMBL/GenBank/DDBJ whole genome shotgun (WGS) entry which is preliminary data.</text>
</comment>
<protein>
    <submittedName>
        <fullName evidence="1">Uncharacterized protein</fullName>
    </submittedName>
</protein>
<name>A0AAN7MVT1_TRANT</name>
<gene>
    <name evidence="1" type="ORF">SAY86_001283</name>
</gene>
<reference evidence="1 2" key="1">
    <citation type="journal article" date="2023" name="Hortic Res">
        <title>Pangenome of water caltrop reveals structural variations and asymmetric subgenome divergence after allopolyploidization.</title>
        <authorList>
            <person name="Zhang X."/>
            <person name="Chen Y."/>
            <person name="Wang L."/>
            <person name="Yuan Y."/>
            <person name="Fang M."/>
            <person name="Shi L."/>
            <person name="Lu R."/>
            <person name="Comes H.P."/>
            <person name="Ma Y."/>
            <person name="Chen Y."/>
            <person name="Huang G."/>
            <person name="Zhou Y."/>
            <person name="Zheng Z."/>
            <person name="Qiu Y."/>
        </authorList>
    </citation>
    <scope>NUCLEOTIDE SEQUENCE [LARGE SCALE GENOMIC DNA]</scope>
    <source>
        <strain evidence="1">F231</strain>
    </source>
</reference>
<dbReference type="Pfam" id="PF03140">
    <property type="entry name" value="DUF247"/>
    <property type="match status" value="1"/>
</dbReference>
<dbReference type="InterPro" id="IPR004158">
    <property type="entry name" value="DUF247_pln"/>
</dbReference>
<dbReference type="Proteomes" id="UP001346149">
    <property type="component" value="Unassembled WGS sequence"/>
</dbReference>
<proteinExistence type="predicted"/>
<accession>A0AAN7MVT1</accession>
<dbReference type="PANTHER" id="PTHR31170:SF17">
    <property type="match status" value="1"/>
</dbReference>
<keyword evidence="2" id="KW-1185">Reference proteome</keyword>